<organism evidence="1 2">
    <name type="scientific">Hymenobacter busanensis</name>
    <dbReference type="NCBI Taxonomy" id="2607656"/>
    <lineage>
        <taxon>Bacteria</taxon>
        <taxon>Pseudomonadati</taxon>
        <taxon>Bacteroidota</taxon>
        <taxon>Cytophagia</taxon>
        <taxon>Cytophagales</taxon>
        <taxon>Hymenobacteraceae</taxon>
        <taxon>Hymenobacter</taxon>
    </lineage>
</organism>
<dbReference type="InterPro" id="IPR057708">
    <property type="entry name" value="DUF7948"/>
</dbReference>
<dbReference type="RefSeq" id="WP_151080708.1">
    <property type="nucleotide sequence ID" value="NZ_CP047647.1"/>
</dbReference>
<dbReference type="InterPro" id="IPR013783">
    <property type="entry name" value="Ig-like_fold"/>
</dbReference>
<protein>
    <submittedName>
        <fullName evidence="1">Uncharacterized protein</fullName>
    </submittedName>
</protein>
<dbReference type="SUPFAM" id="SSF49299">
    <property type="entry name" value="PKD domain"/>
    <property type="match status" value="1"/>
</dbReference>
<dbReference type="InterPro" id="IPR052918">
    <property type="entry name" value="Motility_Chemotaxis_Reg"/>
</dbReference>
<dbReference type="PANTHER" id="PTHR35580:SF1">
    <property type="entry name" value="PHYTASE-LIKE DOMAIN-CONTAINING PROTEIN"/>
    <property type="match status" value="1"/>
</dbReference>
<dbReference type="PROSITE" id="PS50093">
    <property type="entry name" value="PKD"/>
    <property type="match status" value="1"/>
</dbReference>
<evidence type="ECO:0000313" key="2">
    <source>
        <dbReference type="Proteomes" id="UP000326380"/>
    </source>
</evidence>
<dbReference type="InterPro" id="IPR035986">
    <property type="entry name" value="PKD_dom_sf"/>
</dbReference>
<dbReference type="Pfam" id="PF13585">
    <property type="entry name" value="CHU_C"/>
    <property type="match status" value="1"/>
</dbReference>
<dbReference type="InterPro" id="IPR000601">
    <property type="entry name" value="PKD_dom"/>
</dbReference>
<evidence type="ECO:0000313" key="1">
    <source>
        <dbReference type="EMBL" id="KAA9325552.1"/>
    </source>
</evidence>
<dbReference type="Pfam" id="PF25778">
    <property type="entry name" value="DUF7948"/>
    <property type="match status" value="1"/>
</dbReference>
<dbReference type="Gene3D" id="2.60.40.10">
    <property type="entry name" value="Immunoglobulins"/>
    <property type="match status" value="1"/>
</dbReference>
<keyword evidence="2" id="KW-1185">Reference proteome</keyword>
<comment type="caution">
    <text evidence="1">The sequence shown here is derived from an EMBL/GenBank/DDBJ whole genome shotgun (WGS) entry which is preliminary data.</text>
</comment>
<sequence length="1309" mass="135443">MCPRILTPIVAFYSLLISVFASAQAPAPAPARGLEFIENRGQWAAPVRYMAGIPNGRLFMERTGFTYALSEPVDPHAHGRESLPHPDKLLKAHAVQVRFVGATATEPKAQLPTAEVRNYLLGNDPAHWARQVASYAELRYANLWPGIEARFYENATAQLEYDFELASGANAAAIRLAYTGADALRLTPEGALTIGTSVGQVTELAPKAWQVAPDGRRQPVSCRYVLRGQGVSFALGDYDRRRPLTIDPTVVFSSFTGSTADNWGFTATYDAQGNMYSGGIVFGLGYPASPGAYSQSFSGGIDVAIIKYNPATTGPASRVWATYLGGNGADFPESMVVNSQGELVVLGATSSTLFPTTTNAYDRSFNGGTYVDPFNDGPPYDVPGGSDLFIARLNATGSSLVASTFLGGTSNDGILNPSGGTGTLVHNYGDAFRGDVLVDAADNVYIASSTASLNFPGINGFRTTFNGGASDAVVCKLTPDLNTLLWSNFLGGGGADAAYSLQLDATGNVFVSGGTTSINFPTTAGALYSIVRGGVDGFVARLNNAGNVLQRATYLGTASYDQAYFVQLDTNGNPYVLGQSLGAYPVTPGRYANANSHQFIQKLNSDLTTSVFSTVFGSGRFNIDISPTAFLVDQCDRIYVSGWGGILNSAFNGNNNGYTTGMPTTPNGIQRTTDGSDFYFLQLAPNAAALDYATFFGANDLSIGDHVDGGTSRFDPRGIVYQAVCSCGSGSFPIPPGAGSYSTTIGSSAFCNNVAFKFNFESNIPSAGVDQTVCATAAPIPLGGSPAGGIWSGPGVTGSAGSYTFTPSTALLGVQTLTYTVLTTGSCSGVATLRLTVTAPSSVSFNALPQPAYCLGAAPLPPVPLVATPAGGTFSGPGVSGTQFLPSAAGAGTHTITYTYSLGGCTVQATRPVTVVSAAAGPNFSTCAPAPPIRLGGLPAGGIWSGPGVVDSVGVGFFFVPKAALAGQQTLRYTVSASGGTCSASSTLVVGVTAVPVVSLTPLPDACTNATSAIRLAASPAGGTWSGPGITGTVGSGFFFSPGTAGAGTHRLTYSVGTAGPCPALSSQTITVTTPPTLAVAPDTVLCPGTMQAIRLKASPSGGAWSGPNVTAAGVFTPPAGFSGSATLTYTITQAPCTVSATRRISVAPVPAFAPAWAPTACPETHDAPLQVRFSATSAIQWDFGDGSQATGTEVLHTYITAGSYHPSATLLYNNSRCQLTQELPVIEVKDVFLPNIITPNGDQKNDVFRPSFGCQTRLQVFSRWGNEVFEATNYQNDWGGGTLPGGIYYYLLQSADGRKAKGWLEIQR</sequence>
<dbReference type="Proteomes" id="UP000326380">
    <property type="component" value="Unassembled WGS sequence"/>
</dbReference>
<name>A0A7L4ZY60_9BACT</name>
<gene>
    <name evidence="1" type="ORF">F0P96_19680</name>
</gene>
<dbReference type="Pfam" id="PF18911">
    <property type="entry name" value="PKD_4"/>
    <property type="match status" value="1"/>
</dbReference>
<accession>A0A7L4ZY60</accession>
<reference evidence="1 2" key="1">
    <citation type="submission" date="2019-09" db="EMBL/GenBank/DDBJ databases">
        <title>Genome sequence of Hymenobacter sp. M3.</title>
        <authorList>
            <person name="Srinivasan S."/>
        </authorList>
    </citation>
    <scope>NUCLEOTIDE SEQUENCE [LARGE SCALE GENOMIC DNA]</scope>
    <source>
        <strain evidence="1 2">M3</strain>
    </source>
</reference>
<proteinExistence type="predicted"/>
<dbReference type="PANTHER" id="PTHR35580">
    <property type="entry name" value="CELL SURFACE GLYCOPROTEIN (S-LAYER PROTEIN)-LIKE PROTEIN"/>
    <property type="match status" value="1"/>
</dbReference>
<dbReference type="EMBL" id="VTWU01000009">
    <property type="protein sequence ID" value="KAA9325552.1"/>
    <property type="molecule type" value="Genomic_DNA"/>
</dbReference>